<keyword evidence="3" id="KW-1185">Reference proteome</keyword>
<evidence type="ECO:0000313" key="2">
    <source>
        <dbReference type="EMBL" id="GHI65846.1"/>
    </source>
</evidence>
<organism evidence="2 3">
    <name type="scientific">Streptomyces asoensis</name>
    <dbReference type="NCBI Taxonomy" id="249586"/>
    <lineage>
        <taxon>Bacteria</taxon>
        <taxon>Bacillati</taxon>
        <taxon>Actinomycetota</taxon>
        <taxon>Actinomycetes</taxon>
        <taxon>Kitasatosporales</taxon>
        <taxon>Streptomycetaceae</taxon>
        <taxon>Streptomyces</taxon>
    </lineage>
</organism>
<evidence type="ECO:0000256" key="1">
    <source>
        <dbReference type="SAM" id="MobiDB-lite"/>
    </source>
</evidence>
<sequence length="61" mass="6290">MNSPTRQASASHGAGPTCSGLFRRSSRTFPPSLIPTLGSPTDPYGDRSEGASKALPDVLMG</sequence>
<accession>A0ABQ3SCJ5</accession>
<name>A0ABQ3SCJ5_9ACTN</name>
<feature type="compositionally biased region" description="Polar residues" evidence="1">
    <location>
        <begin position="1"/>
        <end position="10"/>
    </location>
</feature>
<feature type="region of interest" description="Disordered" evidence="1">
    <location>
        <begin position="1"/>
        <end position="61"/>
    </location>
</feature>
<evidence type="ECO:0000313" key="3">
    <source>
        <dbReference type="Proteomes" id="UP000649259"/>
    </source>
</evidence>
<comment type="caution">
    <text evidence="2">The sequence shown here is derived from an EMBL/GenBank/DDBJ whole genome shotgun (WGS) entry which is preliminary data.</text>
</comment>
<dbReference type="EMBL" id="BNEB01000006">
    <property type="protein sequence ID" value="GHI65846.1"/>
    <property type="molecule type" value="Genomic_DNA"/>
</dbReference>
<protein>
    <submittedName>
        <fullName evidence="2">Uncharacterized protein</fullName>
    </submittedName>
</protein>
<reference evidence="3" key="1">
    <citation type="submission" date="2023-07" db="EMBL/GenBank/DDBJ databases">
        <title>Whole genome shotgun sequence of Streptomyces cacaoi subsp. asoensis NBRC 13813.</title>
        <authorList>
            <person name="Komaki H."/>
            <person name="Tamura T."/>
        </authorList>
    </citation>
    <scope>NUCLEOTIDE SEQUENCE [LARGE SCALE GENOMIC DNA]</scope>
    <source>
        <strain evidence="3">NBRC 13813</strain>
    </source>
</reference>
<gene>
    <name evidence="2" type="ORF">Saso_74960</name>
</gene>
<dbReference type="Proteomes" id="UP000649259">
    <property type="component" value="Unassembled WGS sequence"/>
</dbReference>
<proteinExistence type="predicted"/>